<protein>
    <submittedName>
        <fullName evidence="2">Uncharacterized protein</fullName>
    </submittedName>
</protein>
<organism evidence="2 3">
    <name type="scientific">Schizopora paradoxa</name>
    <dbReference type="NCBI Taxonomy" id="27342"/>
    <lineage>
        <taxon>Eukaryota</taxon>
        <taxon>Fungi</taxon>
        <taxon>Dikarya</taxon>
        <taxon>Basidiomycota</taxon>
        <taxon>Agaricomycotina</taxon>
        <taxon>Agaricomycetes</taxon>
        <taxon>Hymenochaetales</taxon>
        <taxon>Schizoporaceae</taxon>
        <taxon>Schizopora</taxon>
    </lineage>
</organism>
<feature type="region of interest" description="Disordered" evidence="1">
    <location>
        <begin position="151"/>
        <end position="197"/>
    </location>
</feature>
<dbReference type="AlphaFoldDB" id="A0A0H2S1W2"/>
<dbReference type="Proteomes" id="UP000053477">
    <property type="component" value="Unassembled WGS sequence"/>
</dbReference>
<gene>
    <name evidence="2" type="ORF">SCHPADRAFT_906425</name>
</gene>
<evidence type="ECO:0000313" key="3">
    <source>
        <dbReference type="Proteomes" id="UP000053477"/>
    </source>
</evidence>
<dbReference type="EMBL" id="KQ086012">
    <property type="protein sequence ID" value="KLO10966.1"/>
    <property type="molecule type" value="Genomic_DNA"/>
</dbReference>
<name>A0A0H2S1W2_9AGAM</name>
<proteinExistence type="predicted"/>
<reference evidence="2 3" key="1">
    <citation type="submission" date="2015-04" db="EMBL/GenBank/DDBJ databases">
        <title>Complete genome sequence of Schizopora paradoxa KUC8140, a cosmopolitan wood degrader in East Asia.</title>
        <authorList>
            <consortium name="DOE Joint Genome Institute"/>
            <person name="Min B."/>
            <person name="Park H."/>
            <person name="Jang Y."/>
            <person name="Kim J.-J."/>
            <person name="Kim K.H."/>
            <person name="Pangilinan J."/>
            <person name="Lipzen A."/>
            <person name="Riley R."/>
            <person name="Grigoriev I.V."/>
            <person name="Spatafora J.W."/>
            <person name="Choi I.-G."/>
        </authorList>
    </citation>
    <scope>NUCLEOTIDE SEQUENCE [LARGE SCALE GENOMIC DNA]</scope>
    <source>
        <strain evidence="2 3">KUC8140</strain>
    </source>
</reference>
<keyword evidence="3" id="KW-1185">Reference proteome</keyword>
<feature type="compositionally biased region" description="Pro residues" evidence="1">
    <location>
        <begin position="161"/>
        <end position="175"/>
    </location>
</feature>
<accession>A0A0H2S1W2</accession>
<evidence type="ECO:0000313" key="2">
    <source>
        <dbReference type="EMBL" id="KLO10966.1"/>
    </source>
</evidence>
<evidence type="ECO:0000256" key="1">
    <source>
        <dbReference type="SAM" id="MobiDB-lite"/>
    </source>
</evidence>
<feature type="compositionally biased region" description="Polar residues" evidence="1">
    <location>
        <begin position="178"/>
        <end position="188"/>
    </location>
</feature>
<feature type="compositionally biased region" description="Low complexity" evidence="1">
    <location>
        <begin position="61"/>
        <end position="73"/>
    </location>
</feature>
<feature type="compositionally biased region" description="Low complexity" evidence="1">
    <location>
        <begin position="16"/>
        <end position="46"/>
    </location>
</feature>
<dbReference type="InParanoid" id="A0A0H2S1W2"/>
<feature type="region of interest" description="Disordered" evidence="1">
    <location>
        <begin position="11"/>
        <end position="99"/>
    </location>
</feature>
<sequence>MGLFATHEQIPAAGMSIAPSESSASIASRSSGSHSSISSMSSSSLSTTLQPPPRIHINTQVSSHSHVPGSPSRPRLRKRRSSLTVANSPLGTVGLRSPSRAAANSYSRTVLMSPSKSQTIAYQKSISKNVAETGGKGDGQGQSFMQRLRSGSFRTRRGPIPRKPAPAPPTLPLPEVPSQSYAQHSPTRASFRPTPSHITPLSLPLPIHAPQPRKVLADSSLYSPNAPASASLSQMISPASAYSCGADRVSSGAMSTGTTGVMSPGATYLTPDFALKLVMAMTTPPGSTAPSPVDPIMIDPGYAFSTDDEMRD</sequence>